<feature type="region of interest" description="Disordered" evidence="1">
    <location>
        <begin position="186"/>
        <end position="207"/>
    </location>
</feature>
<evidence type="ECO:0000256" key="1">
    <source>
        <dbReference type="SAM" id="MobiDB-lite"/>
    </source>
</evidence>
<reference evidence="2 3" key="1">
    <citation type="submission" date="2016-11" db="EMBL/GenBank/DDBJ databases">
        <authorList>
            <person name="Jaros S."/>
            <person name="Januszkiewicz K."/>
            <person name="Wedrychowicz H."/>
        </authorList>
    </citation>
    <scope>NUCLEOTIDE SEQUENCE [LARGE SCALE GENOMIC DNA]</scope>
    <source>
        <strain evidence="2 3">DSM 12906</strain>
    </source>
</reference>
<feature type="region of interest" description="Disordered" evidence="1">
    <location>
        <begin position="57"/>
        <end position="133"/>
    </location>
</feature>
<gene>
    <name evidence="2" type="ORF">SAMN02745244_03485</name>
</gene>
<accession>A0A1M6MWX9</accession>
<name>A0A1M6MWX9_9ACTN</name>
<keyword evidence="3" id="KW-1185">Reference proteome</keyword>
<sequence length="207" mass="22477">MQVSEGIPSRLGDQPSKACESSSRSRLGQKSSQAFSLIHGASGESRMFVSSLMRRRRLGSTRTSLRRTRGFALTADAQGIPSMPSRTTPTAGMRPAPSRKGSRSSPVTASTRAHQASPSSIHQTSRRLSLGSRRDWAPATTTASHFLEPAHLLRFGVVVLHHSGGQRQRTHRGRDCQRPGRIKSSCCASMRAQPRASISPSIRAPRQ</sequence>
<evidence type="ECO:0000313" key="2">
    <source>
        <dbReference type="EMBL" id="SHJ87977.1"/>
    </source>
</evidence>
<dbReference type="EMBL" id="FQZG01000098">
    <property type="protein sequence ID" value="SHJ87977.1"/>
    <property type="molecule type" value="Genomic_DNA"/>
</dbReference>
<organism evidence="2 3">
    <name type="scientific">Tessaracoccus bendigoensis DSM 12906</name>
    <dbReference type="NCBI Taxonomy" id="1123357"/>
    <lineage>
        <taxon>Bacteria</taxon>
        <taxon>Bacillati</taxon>
        <taxon>Actinomycetota</taxon>
        <taxon>Actinomycetes</taxon>
        <taxon>Propionibacteriales</taxon>
        <taxon>Propionibacteriaceae</taxon>
        <taxon>Tessaracoccus</taxon>
    </lineage>
</organism>
<feature type="compositionally biased region" description="Low complexity" evidence="1">
    <location>
        <begin position="21"/>
        <end position="33"/>
    </location>
</feature>
<dbReference type="Proteomes" id="UP000184512">
    <property type="component" value="Unassembled WGS sequence"/>
</dbReference>
<feature type="compositionally biased region" description="Basic residues" evidence="1">
    <location>
        <begin position="57"/>
        <end position="69"/>
    </location>
</feature>
<evidence type="ECO:0000313" key="3">
    <source>
        <dbReference type="Proteomes" id="UP000184512"/>
    </source>
</evidence>
<feature type="region of interest" description="Disordered" evidence="1">
    <location>
        <begin position="1"/>
        <end position="34"/>
    </location>
</feature>
<feature type="compositionally biased region" description="Polar residues" evidence="1">
    <location>
        <begin position="103"/>
        <end position="127"/>
    </location>
</feature>
<dbReference type="AlphaFoldDB" id="A0A1M6MWX9"/>
<protein>
    <submittedName>
        <fullName evidence="2">Uncharacterized protein</fullName>
    </submittedName>
</protein>
<proteinExistence type="predicted"/>